<dbReference type="CDD" id="cd16829">
    <property type="entry name" value="ChuX_HutX-like"/>
    <property type="match status" value="1"/>
</dbReference>
<reference evidence="1 2" key="1">
    <citation type="submission" date="2015-10" db="EMBL/GenBank/DDBJ databases">
        <title>Transcriptomic analysis of a linuron degrading triple-species bacterial consortium.</title>
        <authorList>
            <person name="Albers P."/>
        </authorList>
    </citation>
    <scope>NUCLEOTIDE SEQUENCE [LARGE SCALE GENOMIC DNA]</scope>
    <source>
        <strain evidence="1 2">WDL6</strain>
    </source>
</reference>
<organism evidence="1 2">
    <name type="scientific">Hyphomicrobium sulfonivorans</name>
    <dbReference type="NCBI Taxonomy" id="121290"/>
    <lineage>
        <taxon>Bacteria</taxon>
        <taxon>Pseudomonadati</taxon>
        <taxon>Pseudomonadota</taxon>
        <taxon>Alphaproteobacteria</taxon>
        <taxon>Hyphomicrobiales</taxon>
        <taxon>Hyphomicrobiaceae</taxon>
        <taxon>Hyphomicrobium</taxon>
    </lineage>
</organism>
<dbReference type="OrthoDB" id="8781266at2"/>
<protein>
    <submittedName>
        <fullName evidence="1">Putative heme iron utilization protein</fullName>
    </submittedName>
</protein>
<gene>
    <name evidence="1" type="ORF">APY04_2378</name>
</gene>
<dbReference type="PIRSF" id="PIRSF030840">
    <property type="entry name" value="DUF1008"/>
    <property type="match status" value="1"/>
</dbReference>
<dbReference type="InterPro" id="IPR053733">
    <property type="entry name" value="Heme_Transport_Util_sf"/>
</dbReference>
<name>A0A109BDG9_HYPSL</name>
<dbReference type="Pfam" id="PF06228">
    <property type="entry name" value="ChuX_HutX"/>
    <property type="match status" value="1"/>
</dbReference>
<keyword evidence="2" id="KW-1185">Reference proteome</keyword>
<dbReference type="RefSeq" id="WP_068462730.1">
    <property type="nucleotide sequence ID" value="NZ_LMTR01000073.1"/>
</dbReference>
<dbReference type="SUPFAM" id="SSF144064">
    <property type="entry name" value="Heme iron utilization protein-like"/>
    <property type="match status" value="1"/>
</dbReference>
<accession>A0A109BDG9</accession>
<evidence type="ECO:0000313" key="2">
    <source>
        <dbReference type="Proteomes" id="UP000059074"/>
    </source>
</evidence>
<dbReference type="InterPro" id="IPR010413">
    <property type="entry name" value="HutX-like"/>
</dbReference>
<dbReference type="NCBIfam" id="TIGR04108">
    <property type="entry name" value="HutX"/>
    <property type="match status" value="1"/>
</dbReference>
<dbReference type="Proteomes" id="UP000059074">
    <property type="component" value="Unassembled WGS sequence"/>
</dbReference>
<dbReference type="EMBL" id="LMTR01000073">
    <property type="protein sequence ID" value="KWT66182.1"/>
    <property type="molecule type" value="Genomic_DNA"/>
</dbReference>
<sequence length="171" mass="18569">METAAVVTTERPPLAERVAAGAGDLLEQIAREYGVSTLEVVRNLPADQGVVVSGDAFADIMQEISSWGDVLFLIHNSDIVLECTGKVPQGTFGHGYYNIHGDSPIGGHIKADNCKAIAFVARGLKRISMSVQFYNGAGEAVFKIFVGRDEKRELIPEQVEKFEALRARYSA</sequence>
<dbReference type="PATRIC" id="fig|121290.4.peg.282"/>
<dbReference type="AlphaFoldDB" id="A0A109BDG9"/>
<comment type="caution">
    <text evidence="1">The sequence shown here is derived from an EMBL/GenBank/DDBJ whole genome shotgun (WGS) entry which is preliminary data.</text>
</comment>
<evidence type="ECO:0000313" key="1">
    <source>
        <dbReference type="EMBL" id="KWT66182.1"/>
    </source>
</evidence>
<dbReference type="Gene3D" id="3.40.1570.10">
    <property type="entry name" value="HemS/ChuS/ChuX like domains"/>
    <property type="match status" value="1"/>
</dbReference>
<dbReference type="STRING" id="121290.APY04_2378"/>
<proteinExistence type="predicted"/>